<evidence type="ECO:0000313" key="4">
    <source>
        <dbReference type="Proteomes" id="UP000219546"/>
    </source>
</evidence>
<dbReference type="Pfam" id="PF11518">
    <property type="entry name" value="DUF3221"/>
    <property type="match status" value="1"/>
</dbReference>
<organism evidence="3 4">
    <name type="scientific">Bacillus oleivorans</name>
    <dbReference type="NCBI Taxonomy" id="1448271"/>
    <lineage>
        <taxon>Bacteria</taxon>
        <taxon>Bacillati</taxon>
        <taxon>Bacillota</taxon>
        <taxon>Bacilli</taxon>
        <taxon>Bacillales</taxon>
        <taxon>Bacillaceae</taxon>
        <taxon>Bacillus</taxon>
    </lineage>
</organism>
<evidence type="ECO:0000256" key="2">
    <source>
        <dbReference type="SAM" id="SignalP"/>
    </source>
</evidence>
<feature type="signal peptide" evidence="2">
    <location>
        <begin position="1"/>
        <end position="19"/>
    </location>
</feature>
<evidence type="ECO:0000256" key="1">
    <source>
        <dbReference type="SAM" id="MobiDB-lite"/>
    </source>
</evidence>
<keyword evidence="4" id="KW-1185">Reference proteome</keyword>
<sequence>MKTYKILTFTLGLCLVLSACGTSDEVIGDTPKSEEEPANKNVQAGPHNNSGWETIEIVSNRPIITKLEQTATETPKRDQVINELKESKEFKEGLYGKPSDELLEDLSVQWVEGDIVTPVIEEIYGGHDGFSKEGVIFYENQTSGADQAGFWIGIKKPDDRLKELVDRLQAEVDAGRIKAEYIFIYYSPHTLAENHQLMNEVNQAVKTFVDQHHAPDRVSGGVSVNTITGDIEISHNFLTEVQIESLRQQFPERRLVAEQEGRMVPKEGEPDTFYPEEPYTNQLTKKGSYVMKIGTDSMLVVDAEPQEFSSTEGVDEFYSAITFNFPNASEKLKVGQRVLVEASGPILESYPGQGTALYVEVLPEYKPDGADLSESQVVQAVIQKAKENRIEGTLAIREITYDSKTDAWKVSIKQNDEENYDFEINDK</sequence>
<proteinExistence type="predicted"/>
<feature type="region of interest" description="Disordered" evidence="1">
    <location>
        <begin position="26"/>
        <end position="50"/>
    </location>
</feature>
<dbReference type="EMBL" id="OAOP01000006">
    <property type="protein sequence ID" value="SNX72737.1"/>
    <property type="molecule type" value="Genomic_DNA"/>
</dbReference>
<evidence type="ECO:0000313" key="3">
    <source>
        <dbReference type="EMBL" id="SNX72737.1"/>
    </source>
</evidence>
<protein>
    <submittedName>
        <fullName evidence="3">Uncharacterized protein DUF3221</fullName>
    </submittedName>
</protein>
<accession>A0A285CYT1</accession>
<dbReference type="InterPro" id="IPR021598">
    <property type="entry name" value="DUF3221"/>
</dbReference>
<dbReference type="PROSITE" id="PS51257">
    <property type="entry name" value="PROKAR_LIPOPROTEIN"/>
    <property type="match status" value="1"/>
</dbReference>
<dbReference type="RefSeq" id="WP_097159346.1">
    <property type="nucleotide sequence ID" value="NZ_JBEPMQ010000005.1"/>
</dbReference>
<gene>
    <name evidence="3" type="ORF">SAMN05877753_106188</name>
</gene>
<reference evidence="3 4" key="1">
    <citation type="submission" date="2017-08" db="EMBL/GenBank/DDBJ databases">
        <authorList>
            <person name="de Groot N.N."/>
        </authorList>
    </citation>
    <scope>NUCLEOTIDE SEQUENCE [LARGE SCALE GENOMIC DNA]</scope>
    <source>
        <strain evidence="3 4">JC228</strain>
    </source>
</reference>
<keyword evidence="2" id="KW-0732">Signal</keyword>
<name>A0A285CYT1_9BACI</name>
<feature type="chain" id="PRO_5038379358" evidence="2">
    <location>
        <begin position="20"/>
        <end position="427"/>
    </location>
</feature>
<dbReference type="OrthoDB" id="2603210at2"/>
<dbReference type="Proteomes" id="UP000219546">
    <property type="component" value="Unassembled WGS sequence"/>
</dbReference>
<dbReference type="AlphaFoldDB" id="A0A285CYT1"/>
<feature type="compositionally biased region" description="Polar residues" evidence="1">
    <location>
        <begin position="40"/>
        <end position="50"/>
    </location>
</feature>